<keyword evidence="2" id="KW-1185">Reference proteome</keyword>
<proteinExistence type="predicted"/>
<name>C3J9Q6_POREA</name>
<evidence type="ECO:0000313" key="2">
    <source>
        <dbReference type="Proteomes" id="UP000004295"/>
    </source>
</evidence>
<dbReference type="Proteomes" id="UP000004295">
    <property type="component" value="Unassembled WGS sequence"/>
</dbReference>
<dbReference type="EMBL" id="ACNN01000014">
    <property type="protein sequence ID" value="EEN83153.1"/>
    <property type="molecule type" value="Genomic_DNA"/>
</dbReference>
<sequence>MIIANSIIAFCSKKYLILAAEIVPSLCFVLSAVGESVVGE</sequence>
<comment type="caution">
    <text evidence="1">The sequence shown here is derived from an EMBL/GenBank/DDBJ whole genome shotgun (WGS) entry which is preliminary data.</text>
</comment>
<reference evidence="1 2" key="1">
    <citation type="submission" date="2009-04" db="EMBL/GenBank/DDBJ databases">
        <authorList>
            <person name="Sebastian Y."/>
            <person name="Madupu R."/>
            <person name="Durkin A.S."/>
            <person name="Torralba M."/>
            <person name="Methe B."/>
            <person name="Sutton G.G."/>
            <person name="Strausberg R.L."/>
            <person name="Nelson K.E."/>
        </authorList>
    </citation>
    <scope>NUCLEOTIDE SEQUENCE [LARGE SCALE GENOMIC DNA]</scope>
    <source>
        <strain evidence="2">ATCC 35406 / BCRC 14492 / JCM 8526 / NCTC 13058 / HG 370</strain>
    </source>
</reference>
<gene>
    <name evidence="1" type="ORF">POREN0001_0807</name>
</gene>
<dbReference type="AlphaFoldDB" id="C3J9Q6"/>
<accession>C3J9Q6</accession>
<organism evidence="1 2">
    <name type="scientific">Porphyromonas endodontalis (strain ATCC 35406 / DSM 24491 / JCM 8526 / CCUG 16442 / BCRC 14492 / NCTC 13058 / HG 370)</name>
    <name type="common">Bacteroides endodontalis</name>
    <dbReference type="NCBI Taxonomy" id="553175"/>
    <lineage>
        <taxon>Bacteria</taxon>
        <taxon>Pseudomonadati</taxon>
        <taxon>Bacteroidota</taxon>
        <taxon>Bacteroidia</taxon>
        <taxon>Bacteroidales</taxon>
        <taxon>Porphyromonadaceae</taxon>
        <taxon>Porphyromonas</taxon>
    </lineage>
</organism>
<evidence type="ECO:0000313" key="1">
    <source>
        <dbReference type="EMBL" id="EEN83153.1"/>
    </source>
</evidence>
<protein>
    <submittedName>
        <fullName evidence="1">Uncharacterized protein</fullName>
    </submittedName>
</protein>